<reference evidence="5" key="1">
    <citation type="journal article" date="2021" name="Mol. Ecol. Resour.">
        <title>Apolygus lucorum genome provides insights into omnivorousness and mesophyll feeding.</title>
        <authorList>
            <person name="Liu Y."/>
            <person name="Liu H."/>
            <person name="Wang H."/>
            <person name="Huang T."/>
            <person name="Liu B."/>
            <person name="Yang B."/>
            <person name="Yin L."/>
            <person name="Li B."/>
            <person name="Zhang Y."/>
            <person name="Zhang S."/>
            <person name="Jiang F."/>
            <person name="Zhang X."/>
            <person name="Ren Y."/>
            <person name="Wang B."/>
            <person name="Wang S."/>
            <person name="Lu Y."/>
            <person name="Wu K."/>
            <person name="Fan W."/>
            <person name="Wang G."/>
        </authorList>
    </citation>
    <scope>NUCLEOTIDE SEQUENCE</scope>
    <source>
        <strain evidence="5">12Hb</strain>
    </source>
</reference>
<keyword evidence="1" id="KW-0547">Nucleotide-binding</keyword>
<dbReference type="InterPro" id="IPR051055">
    <property type="entry name" value="PIF1_helicase"/>
</dbReference>
<dbReference type="EMBL" id="WIXP02000001">
    <property type="protein sequence ID" value="KAF6215915.1"/>
    <property type="molecule type" value="Genomic_DNA"/>
</dbReference>
<dbReference type="PANTHER" id="PTHR47642">
    <property type="entry name" value="ATP-DEPENDENT DNA HELICASE"/>
    <property type="match status" value="1"/>
</dbReference>
<dbReference type="Pfam" id="PF05970">
    <property type="entry name" value="PIF1"/>
    <property type="match status" value="1"/>
</dbReference>
<comment type="catalytic activity">
    <reaction evidence="1">
        <text>ATP + H2O = ADP + phosphate + H(+)</text>
        <dbReference type="Rhea" id="RHEA:13065"/>
        <dbReference type="ChEBI" id="CHEBI:15377"/>
        <dbReference type="ChEBI" id="CHEBI:15378"/>
        <dbReference type="ChEBI" id="CHEBI:30616"/>
        <dbReference type="ChEBI" id="CHEBI:43474"/>
        <dbReference type="ChEBI" id="CHEBI:456216"/>
        <dbReference type="EC" id="5.6.2.3"/>
    </reaction>
</comment>
<dbReference type="Gene3D" id="3.40.50.300">
    <property type="entry name" value="P-loop containing nucleotide triphosphate hydrolases"/>
    <property type="match status" value="1"/>
</dbReference>
<evidence type="ECO:0000259" key="4">
    <source>
        <dbReference type="Pfam" id="PF21530"/>
    </source>
</evidence>
<protein>
    <recommendedName>
        <fullName evidence="1">ATP-dependent DNA helicase</fullName>
        <ecNumber evidence="1">5.6.2.3</ecNumber>
    </recommendedName>
</protein>
<keyword evidence="6" id="KW-1185">Reference proteome</keyword>
<dbReference type="InterPro" id="IPR049163">
    <property type="entry name" value="Pif1-like_2B_dom"/>
</dbReference>
<comment type="cofactor">
    <cofactor evidence="1">
        <name>Mg(2+)</name>
        <dbReference type="ChEBI" id="CHEBI:18420"/>
    </cofactor>
</comment>
<keyword evidence="1" id="KW-0378">Hydrolase</keyword>
<dbReference type="InterPro" id="IPR027417">
    <property type="entry name" value="P-loop_NTPase"/>
</dbReference>
<dbReference type="GO" id="GO:0006310">
    <property type="term" value="P:DNA recombination"/>
    <property type="evidence" value="ECO:0007669"/>
    <property type="project" value="UniProtKB-KW"/>
</dbReference>
<dbReference type="AlphaFoldDB" id="A0A8S9Y7V5"/>
<keyword evidence="1" id="KW-0347">Helicase</keyword>
<organism evidence="5 6">
    <name type="scientific">Apolygus lucorum</name>
    <name type="common">Small green plant bug</name>
    <name type="synonym">Lygocoris lucorum</name>
    <dbReference type="NCBI Taxonomy" id="248454"/>
    <lineage>
        <taxon>Eukaryota</taxon>
        <taxon>Metazoa</taxon>
        <taxon>Ecdysozoa</taxon>
        <taxon>Arthropoda</taxon>
        <taxon>Hexapoda</taxon>
        <taxon>Insecta</taxon>
        <taxon>Pterygota</taxon>
        <taxon>Neoptera</taxon>
        <taxon>Paraneoptera</taxon>
        <taxon>Hemiptera</taxon>
        <taxon>Heteroptera</taxon>
        <taxon>Panheteroptera</taxon>
        <taxon>Cimicomorpha</taxon>
        <taxon>Miridae</taxon>
        <taxon>Mirini</taxon>
        <taxon>Apolygus</taxon>
    </lineage>
</organism>
<dbReference type="EC" id="5.6.2.3" evidence="1"/>
<name>A0A8S9Y7V5_APOLU</name>
<dbReference type="GO" id="GO:0006281">
    <property type="term" value="P:DNA repair"/>
    <property type="evidence" value="ECO:0007669"/>
    <property type="project" value="UniProtKB-KW"/>
</dbReference>
<evidence type="ECO:0000256" key="2">
    <source>
        <dbReference type="SAM" id="MobiDB-lite"/>
    </source>
</evidence>
<evidence type="ECO:0000259" key="3">
    <source>
        <dbReference type="Pfam" id="PF05970"/>
    </source>
</evidence>
<dbReference type="GO" id="GO:0016787">
    <property type="term" value="F:hydrolase activity"/>
    <property type="evidence" value="ECO:0007669"/>
    <property type="project" value="UniProtKB-KW"/>
</dbReference>
<sequence>MPANANPMMQEKLLDKPFQRLKDKAAVYGSSFSPSRWLSYLSVWDENDLLFEGETAEACFLRRQNELRPLKGNLSAEQFAHMEAVIQQAIAQAVALNTGRLPNDAEPRNFLIPNLAPDEEILINDPNDFCEEPIPTSVMPDDVYLTSVQHLNIQQKNLFHTVSSSIEKDIAKQDNQLLLFITGGAGSGKSFLLKLIVEHIKRCYGPTVDILLKPQFVEVGSLTGVAARQVFGRTLHSIFSLPVEKGITMDYRAMSGHRLEQERRKWRHINWLIIDEISMVSYQNLRIIHLRLQEFKNNTKLFGGVNVLLFGDIMQLPPVKGNWCYQQPPWFSAEINLWRGFSFCELTINMRQRNDTEFIDLLNNLRFGGITISQLELLCQRRRVPLIGEFQDGLAVRIYPTLKLVEEYNTKMSAEFAKSQRMYVVNAIDESREAATYGKRPPSNVIPVDVNNCGGLLHTISISEGSRVMLRRNISISNGLVNGAMGIVAKFRKMEQAQEVATDSQGEGTSTPQGEDPIRAQFQRLSIQGGPPGPSRDPDLEKYLEEAARKFHAERKEGKKARPNNKIRKRRKEQVQLAPQTTVTPDGTVQVRQVPIWHPPWQNRPYKQGKPKPGPNPYKWVKK</sequence>
<accession>A0A8S9Y7V5</accession>
<feature type="domain" description="DNA helicase Pif1-like 2B" evidence="4">
    <location>
        <begin position="461"/>
        <end position="491"/>
    </location>
</feature>
<comment type="caution">
    <text evidence="5">The sequence shown here is derived from an EMBL/GenBank/DDBJ whole genome shotgun (WGS) entry which is preliminary data.</text>
</comment>
<proteinExistence type="inferred from homology"/>
<gene>
    <name evidence="5" type="ORF">GE061_000250</name>
</gene>
<dbReference type="Pfam" id="PF21530">
    <property type="entry name" value="Pif1_2B_dom"/>
    <property type="match status" value="1"/>
</dbReference>
<evidence type="ECO:0000313" key="6">
    <source>
        <dbReference type="Proteomes" id="UP000466442"/>
    </source>
</evidence>
<dbReference type="GO" id="GO:0005524">
    <property type="term" value="F:ATP binding"/>
    <property type="evidence" value="ECO:0007669"/>
    <property type="project" value="UniProtKB-KW"/>
</dbReference>
<feature type="compositionally biased region" description="Basic residues" evidence="2">
    <location>
        <begin position="558"/>
        <end position="572"/>
    </location>
</feature>
<feature type="compositionally biased region" description="Polar residues" evidence="2">
    <location>
        <begin position="577"/>
        <end position="591"/>
    </location>
</feature>
<feature type="domain" description="DNA helicase Pif1-like DEAD-box helicase" evidence="3">
    <location>
        <begin position="151"/>
        <end position="371"/>
    </location>
</feature>
<evidence type="ECO:0000256" key="1">
    <source>
        <dbReference type="RuleBase" id="RU363044"/>
    </source>
</evidence>
<dbReference type="InterPro" id="IPR010285">
    <property type="entry name" value="DNA_helicase_pif1-like_DEAD"/>
</dbReference>
<evidence type="ECO:0000313" key="5">
    <source>
        <dbReference type="EMBL" id="KAF6215915.1"/>
    </source>
</evidence>
<keyword evidence="1" id="KW-0067">ATP-binding</keyword>
<dbReference type="SUPFAM" id="SSF52540">
    <property type="entry name" value="P-loop containing nucleoside triphosphate hydrolases"/>
    <property type="match status" value="2"/>
</dbReference>
<keyword evidence="1" id="KW-0227">DNA damage</keyword>
<dbReference type="GO" id="GO:0000723">
    <property type="term" value="P:telomere maintenance"/>
    <property type="evidence" value="ECO:0007669"/>
    <property type="project" value="InterPro"/>
</dbReference>
<dbReference type="Proteomes" id="UP000466442">
    <property type="component" value="Linkage Group LG1"/>
</dbReference>
<keyword evidence="1" id="KW-0234">DNA repair</keyword>
<dbReference type="OrthoDB" id="5804956at2759"/>
<dbReference type="GO" id="GO:0043139">
    <property type="term" value="F:5'-3' DNA helicase activity"/>
    <property type="evidence" value="ECO:0007669"/>
    <property type="project" value="UniProtKB-EC"/>
</dbReference>
<feature type="region of interest" description="Disordered" evidence="2">
    <location>
        <begin position="552"/>
        <end position="623"/>
    </location>
</feature>
<keyword evidence="1" id="KW-0233">DNA recombination</keyword>
<comment type="similarity">
    <text evidence="1">Belongs to the helicase family.</text>
</comment>